<feature type="compositionally biased region" description="Low complexity" evidence="7">
    <location>
        <begin position="209"/>
        <end position="226"/>
    </location>
</feature>
<comment type="similarity">
    <text evidence="2">Belongs to the ERCC1/RAD10/SWI10 family.</text>
</comment>
<evidence type="ECO:0000256" key="7">
    <source>
        <dbReference type="SAM" id="MobiDB-lite"/>
    </source>
</evidence>
<feature type="compositionally biased region" description="Basic and acidic residues" evidence="7">
    <location>
        <begin position="447"/>
        <end position="459"/>
    </location>
</feature>
<keyword evidence="3" id="KW-0227">DNA damage</keyword>
<feature type="compositionally biased region" description="Pro residues" evidence="7">
    <location>
        <begin position="140"/>
        <end position="149"/>
    </location>
</feature>
<evidence type="ECO:0000256" key="3">
    <source>
        <dbReference type="ARBA" id="ARBA00022763"/>
    </source>
</evidence>
<evidence type="ECO:0000259" key="8">
    <source>
        <dbReference type="Pfam" id="PF03834"/>
    </source>
</evidence>
<dbReference type="SUPFAM" id="SSF47781">
    <property type="entry name" value="RuvA domain 2-like"/>
    <property type="match status" value="1"/>
</dbReference>
<proteinExistence type="inferred from homology"/>
<dbReference type="GO" id="GO:0000110">
    <property type="term" value="C:nucleotide-excision repair factor 1 complex"/>
    <property type="evidence" value="ECO:0007669"/>
    <property type="project" value="TreeGrafter"/>
</dbReference>
<feature type="region of interest" description="Disordered" evidence="7">
    <location>
        <begin position="205"/>
        <end position="235"/>
    </location>
</feature>
<dbReference type="GO" id="GO:0006302">
    <property type="term" value="P:double-strand break repair"/>
    <property type="evidence" value="ECO:0007669"/>
    <property type="project" value="UniProtKB-ARBA"/>
</dbReference>
<feature type="compositionally biased region" description="Low complexity" evidence="7">
    <location>
        <begin position="107"/>
        <end position="117"/>
    </location>
</feature>
<feature type="compositionally biased region" description="Low complexity" evidence="7">
    <location>
        <begin position="128"/>
        <end position="139"/>
    </location>
</feature>
<feature type="compositionally biased region" description="Acidic residues" evidence="7">
    <location>
        <begin position="460"/>
        <end position="471"/>
    </location>
</feature>
<protein>
    <recommendedName>
        <fullName evidence="8">ERCC1-like central domain-containing protein</fullName>
    </recommendedName>
</protein>
<dbReference type="InterPro" id="IPR047260">
    <property type="entry name" value="ERCC1-like_central_dom"/>
</dbReference>
<dbReference type="GO" id="GO:0070522">
    <property type="term" value="C:ERCC4-ERCC1 complex"/>
    <property type="evidence" value="ECO:0007669"/>
    <property type="project" value="TreeGrafter"/>
</dbReference>
<feature type="compositionally biased region" description="Acidic residues" evidence="7">
    <location>
        <begin position="479"/>
        <end position="493"/>
    </location>
</feature>
<evidence type="ECO:0000256" key="4">
    <source>
        <dbReference type="ARBA" id="ARBA00023125"/>
    </source>
</evidence>
<accession>A0A7S4I2N4</accession>
<dbReference type="CDD" id="cd22325">
    <property type="entry name" value="ERCC1_C-like"/>
    <property type="match status" value="1"/>
</dbReference>
<dbReference type="Gene3D" id="1.10.150.20">
    <property type="entry name" value="5' to 3' exonuclease, C-terminal subdomain"/>
    <property type="match status" value="1"/>
</dbReference>
<evidence type="ECO:0000256" key="5">
    <source>
        <dbReference type="ARBA" id="ARBA00023204"/>
    </source>
</evidence>
<evidence type="ECO:0000256" key="1">
    <source>
        <dbReference type="ARBA" id="ARBA00004123"/>
    </source>
</evidence>
<sequence length="493" mass="53371">MSFRVPSLDEARRKQEKQSAEALKPRSSLDRRRPTSAASAPSGPSSSSSLPSSSSSSSLAPSQTKRPRNASSGSAVTNPYARHNPYLKRSRDGGGGGGSANGGGDAGAAAPRPANPYGRGGGGRYGKSRPACASAGGAAPPRPSPPPNDPMLDVVDAGATFSQAFGSVEDSSPYRREAAAAVSRSLKPGGDEEARKLRAEQRAFDSSLAAEVSGDGAGGASATSRSDGVDRPKDDRTILQPHVLHVSNRQRGNPLLRLIRNVPWAHANIIPDYLLGTNRCALFLSVKYHNLHPNYVHRRISELGKDFDLRVLLVKVDVEDNAATLLYLNKLAVINDLTLILAWSDDECARYLETYKAFEGKDASSIQKREQTTYADRVSDVLCTVRSVNKTDAAQLVGQFGSLRALVGASADELSLCPGIGAKKVRRLWEAFHRPFSTAAVRKKRRLDREAEEKERIEKNEDEYEDEDESDQEYRVEPDENGEAEEKDTEEKV</sequence>
<dbReference type="Pfam" id="PF14520">
    <property type="entry name" value="HHH_5"/>
    <property type="match status" value="1"/>
</dbReference>
<keyword evidence="6" id="KW-0539">Nucleus</keyword>
<gene>
    <name evidence="9" type="ORF">OAUR00152_LOCUS6770</name>
</gene>
<comment type="subcellular location">
    <subcellularLocation>
        <location evidence="1">Nucleus</location>
    </subcellularLocation>
</comment>
<dbReference type="EMBL" id="HBKQ01010024">
    <property type="protein sequence ID" value="CAE2216808.1"/>
    <property type="molecule type" value="Transcribed_RNA"/>
</dbReference>
<keyword evidence="4" id="KW-0238">DNA-binding</keyword>
<dbReference type="NCBIfam" id="TIGR00597">
    <property type="entry name" value="rad10"/>
    <property type="match status" value="1"/>
</dbReference>
<name>A0A7S4I2N4_9STRA</name>
<reference evidence="9" key="1">
    <citation type="submission" date="2021-01" db="EMBL/GenBank/DDBJ databases">
        <authorList>
            <person name="Corre E."/>
            <person name="Pelletier E."/>
            <person name="Niang G."/>
            <person name="Scheremetjew M."/>
            <person name="Finn R."/>
            <person name="Kale V."/>
            <person name="Holt S."/>
            <person name="Cochrane G."/>
            <person name="Meng A."/>
            <person name="Brown T."/>
            <person name="Cohen L."/>
        </authorList>
    </citation>
    <scope>NUCLEOTIDE SEQUENCE</scope>
    <source>
        <strain evidence="9">Isolate 1302-5</strain>
    </source>
</reference>
<dbReference type="PANTHER" id="PTHR12749:SF0">
    <property type="entry name" value="DNA EXCISION REPAIR PROTEIN ERCC-1"/>
    <property type="match status" value="1"/>
</dbReference>
<dbReference type="InterPro" id="IPR010994">
    <property type="entry name" value="RuvA_2-like"/>
</dbReference>
<feature type="compositionally biased region" description="Gly residues" evidence="7">
    <location>
        <begin position="93"/>
        <end position="106"/>
    </location>
</feature>
<organism evidence="9">
    <name type="scientific">Odontella aurita</name>
    <dbReference type="NCBI Taxonomy" id="265563"/>
    <lineage>
        <taxon>Eukaryota</taxon>
        <taxon>Sar</taxon>
        <taxon>Stramenopiles</taxon>
        <taxon>Ochrophyta</taxon>
        <taxon>Bacillariophyta</taxon>
        <taxon>Mediophyceae</taxon>
        <taxon>Biddulphiophycidae</taxon>
        <taxon>Eupodiscales</taxon>
        <taxon>Odontellaceae</taxon>
        <taxon>Odontella</taxon>
    </lineage>
</organism>
<dbReference type="GO" id="GO:0003684">
    <property type="term" value="F:damaged DNA binding"/>
    <property type="evidence" value="ECO:0007669"/>
    <property type="project" value="InterPro"/>
</dbReference>
<feature type="domain" description="ERCC1-like central" evidence="8">
    <location>
        <begin position="244"/>
        <end position="356"/>
    </location>
</feature>
<feature type="compositionally biased region" description="Low complexity" evidence="7">
    <location>
        <begin position="36"/>
        <end position="62"/>
    </location>
</feature>
<feature type="region of interest" description="Disordered" evidence="7">
    <location>
        <begin position="1"/>
        <end position="158"/>
    </location>
</feature>
<evidence type="ECO:0000256" key="6">
    <source>
        <dbReference type="ARBA" id="ARBA00023242"/>
    </source>
</evidence>
<dbReference type="GO" id="GO:0003697">
    <property type="term" value="F:single-stranded DNA binding"/>
    <property type="evidence" value="ECO:0007669"/>
    <property type="project" value="TreeGrafter"/>
</dbReference>
<dbReference type="FunFam" id="3.40.50.10130:FF:000001">
    <property type="entry name" value="DNA excision repair protein ERCC-1"/>
    <property type="match status" value="1"/>
</dbReference>
<feature type="compositionally biased region" description="Basic and acidic residues" evidence="7">
    <location>
        <begin position="7"/>
        <end position="33"/>
    </location>
</feature>
<dbReference type="SUPFAM" id="SSF52980">
    <property type="entry name" value="Restriction endonuclease-like"/>
    <property type="match status" value="1"/>
</dbReference>
<keyword evidence="5" id="KW-0234">DNA repair</keyword>
<evidence type="ECO:0000313" key="9">
    <source>
        <dbReference type="EMBL" id="CAE2216808.1"/>
    </source>
</evidence>
<dbReference type="GO" id="GO:0006312">
    <property type="term" value="P:mitotic recombination"/>
    <property type="evidence" value="ECO:0007669"/>
    <property type="project" value="TreeGrafter"/>
</dbReference>
<dbReference type="AlphaFoldDB" id="A0A7S4I2N4"/>
<dbReference type="Gene3D" id="3.40.50.10130">
    <property type="match status" value="1"/>
</dbReference>
<dbReference type="InterPro" id="IPR011335">
    <property type="entry name" value="Restrct_endonuc-II-like"/>
</dbReference>
<dbReference type="GO" id="GO:0070914">
    <property type="term" value="P:UV-damage excision repair"/>
    <property type="evidence" value="ECO:0007669"/>
    <property type="project" value="TreeGrafter"/>
</dbReference>
<dbReference type="InterPro" id="IPR004579">
    <property type="entry name" value="ERCC1/RAD10/SWI10"/>
</dbReference>
<evidence type="ECO:0000256" key="2">
    <source>
        <dbReference type="ARBA" id="ARBA00008283"/>
    </source>
</evidence>
<dbReference type="Pfam" id="PF03834">
    <property type="entry name" value="Rad10"/>
    <property type="match status" value="1"/>
</dbReference>
<dbReference type="PANTHER" id="PTHR12749">
    <property type="entry name" value="EXCISION REPAIR CROSS-COMPLEMENTING 1 ERCC1"/>
    <property type="match status" value="1"/>
</dbReference>
<feature type="region of interest" description="Disordered" evidence="7">
    <location>
        <begin position="444"/>
        <end position="493"/>
    </location>
</feature>